<dbReference type="CDD" id="cd14752">
    <property type="entry name" value="GH31_N"/>
    <property type="match status" value="1"/>
</dbReference>
<feature type="domain" description="Glycosyl hydrolase family 31 C-terminal" evidence="8">
    <location>
        <begin position="587"/>
        <end position="673"/>
    </location>
</feature>
<dbReference type="CDD" id="cd06604">
    <property type="entry name" value="GH31_glucosidase_II_MalA"/>
    <property type="match status" value="1"/>
</dbReference>
<keyword evidence="2 4" id="KW-0378">Hydrolase</keyword>
<dbReference type="InterPro" id="IPR025887">
    <property type="entry name" value="Glyco_hydro_31_N_dom"/>
</dbReference>
<dbReference type="InterPro" id="IPR013780">
    <property type="entry name" value="Glyco_hydro_b"/>
</dbReference>
<protein>
    <submittedName>
        <fullName evidence="9">Alpha-glucosidase</fullName>
    </submittedName>
</protein>
<sequence>METSLSIHPELYKQQVVSEFTDIGSVVAIVEEAGDVLLECENGWVRLALYTERIVRITMDPSGPPVAAGESLFVQQAKQPLALAARRSGDELLVEGGQLRLRATCSPLRIAVEEAATGETIVREGAHGMMFNAAGEVIGFKAMEPEDRYHGFGEKAGHLNKRGEKLTMWNTDVYAPHNQETDPLYVSIPYFMTKRGGRAHGIYVLNTFRMEFRMNGDTEYALYAEGGLLDYFVLAGPTPKDVVLQYAGLTGKAPLPPKWALGYHQSRYSYETEQEVRELVASFREKGIPLDAIYLDIHYMQGYRVFTFDGERFRKPAQLVRDLKEAGVRIVPIVDPGVKADPEYRVFQEGLARQAFCRYADGTMFYGEVWPGKSAFPDFTDEAVRQWWRDLHAFYAELGIEGIWNDMNEPAIFNESKTMDVEVMHNNDGRRTTHRELHNTYGLQMSRSTYEGMKLHLDGRRPFVLTRSGFAGIQRYAAVWTGDNRSFWEHLEMSVPMCLNLGLSGVPLCGADVGGFAHDSNGQLLVRWTQLGAMMPYFRNHSEMKSIRQEPWVFGAEAEALVKRYIRMRYVWLPLMYGLFAEANRTGMPVIRPLLLEFPDDPQAGLVQDQFLLGPNVLVAPVVRPDTFVRAVYLPAGRWVNYWTDEVLEGGRHVLVDAPLDTLPLFIRQGSVIVQGSERLNTAEPAGPLTVHVYAGVDGAMTYTLYDDDGATFAYESGSVYEQRLDIVCDGARVELATHIVQLGCLPSWTSVRVVLHHAGEQPEVTVDGKPAALERLNEGGAPALWAFALA</sequence>
<evidence type="ECO:0000259" key="7">
    <source>
        <dbReference type="Pfam" id="PF17137"/>
    </source>
</evidence>
<dbReference type="Pfam" id="PF17137">
    <property type="entry name" value="DUF5110"/>
    <property type="match status" value="1"/>
</dbReference>
<proteinExistence type="inferred from homology"/>
<feature type="domain" description="Glycoside hydrolase family 31 N-terminal" evidence="6">
    <location>
        <begin position="46"/>
        <end position="212"/>
    </location>
</feature>
<dbReference type="InterPro" id="IPR017853">
    <property type="entry name" value="GH"/>
</dbReference>
<dbReference type="InterPro" id="IPR033403">
    <property type="entry name" value="DUF5110"/>
</dbReference>
<evidence type="ECO:0000259" key="5">
    <source>
        <dbReference type="Pfam" id="PF01055"/>
    </source>
</evidence>
<dbReference type="Gene3D" id="2.60.40.1760">
    <property type="entry name" value="glycosyl hydrolase (family 31)"/>
    <property type="match status" value="1"/>
</dbReference>
<evidence type="ECO:0000256" key="2">
    <source>
        <dbReference type="ARBA" id="ARBA00022801"/>
    </source>
</evidence>
<dbReference type="GO" id="GO:0005975">
    <property type="term" value="P:carbohydrate metabolic process"/>
    <property type="evidence" value="ECO:0007669"/>
    <property type="project" value="InterPro"/>
</dbReference>
<evidence type="ECO:0000256" key="3">
    <source>
        <dbReference type="ARBA" id="ARBA00023295"/>
    </source>
</evidence>
<comment type="similarity">
    <text evidence="1 4">Belongs to the glycosyl hydrolase 31 family.</text>
</comment>
<organism evidence="9 10">
    <name type="scientific">Paenibacillus athensensis</name>
    <dbReference type="NCBI Taxonomy" id="1967502"/>
    <lineage>
        <taxon>Bacteria</taxon>
        <taxon>Bacillati</taxon>
        <taxon>Bacillota</taxon>
        <taxon>Bacilli</taxon>
        <taxon>Bacillales</taxon>
        <taxon>Paenibacillaceae</taxon>
        <taxon>Paenibacillus</taxon>
    </lineage>
</organism>
<dbReference type="InterPro" id="IPR030458">
    <property type="entry name" value="Glyco_hydro_31_AS"/>
</dbReference>
<name>A0A4Y8Q8Z1_9BACL</name>
<dbReference type="GO" id="GO:0030246">
    <property type="term" value="F:carbohydrate binding"/>
    <property type="evidence" value="ECO:0007669"/>
    <property type="project" value="InterPro"/>
</dbReference>
<dbReference type="Gene3D" id="3.20.20.80">
    <property type="entry name" value="Glycosidases"/>
    <property type="match status" value="1"/>
</dbReference>
<evidence type="ECO:0000313" key="9">
    <source>
        <dbReference type="EMBL" id="TFE90623.1"/>
    </source>
</evidence>
<dbReference type="OrthoDB" id="176168at2"/>
<dbReference type="SUPFAM" id="SSF51445">
    <property type="entry name" value="(Trans)glycosidases"/>
    <property type="match status" value="1"/>
</dbReference>
<dbReference type="RefSeq" id="WP_134750354.1">
    <property type="nucleotide sequence ID" value="NZ_MYFO02000008.1"/>
</dbReference>
<dbReference type="Proteomes" id="UP000298246">
    <property type="component" value="Unassembled WGS sequence"/>
</dbReference>
<dbReference type="Pfam" id="PF01055">
    <property type="entry name" value="Glyco_hydro_31_2nd"/>
    <property type="match status" value="1"/>
</dbReference>
<dbReference type="SUPFAM" id="SSF51011">
    <property type="entry name" value="Glycosyl hydrolase domain"/>
    <property type="match status" value="1"/>
</dbReference>
<keyword evidence="10" id="KW-1185">Reference proteome</keyword>
<accession>A0A4Y8Q8Z1</accession>
<dbReference type="Pfam" id="PF21365">
    <property type="entry name" value="Glyco_hydro_31_3rd"/>
    <property type="match status" value="1"/>
</dbReference>
<dbReference type="SUPFAM" id="SSF74650">
    <property type="entry name" value="Galactose mutarotase-like"/>
    <property type="match status" value="1"/>
</dbReference>
<evidence type="ECO:0000259" key="6">
    <source>
        <dbReference type="Pfam" id="PF13802"/>
    </source>
</evidence>
<keyword evidence="3 4" id="KW-0326">Glycosidase</keyword>
<evidence type="ECO:0000256" key="1">
    <source>
        <dbReference type="ARBA" id="ARBA00007806"/>
    </source>
</evidence>
<comment type="caution">
    <text evidence="9">The sequence shown here is derived from an EMBL/GenBank/DDBJ whole genome shotgun (WGS) entry which is preliminary data.</text>
</comment>
<feature type="domain" description="Glycoside hydrolase family 31 TIM barrel" evidence="5">
    <location>
        <begin position="254"/>
        <end position="578"/>
    </location>
</feature>
<reference evidence="9 10" key="1">
    <citation type="submission" date="2017-03" db="EMBL/GenBank/DDBJ databases">
        <title>Isolation of Levoglucosan Utilizing Bacteria.</title>
        <authorList>
            <person name="Arya A.S."/>
        </authorList>
    </citation>
    <scope>NUCLEOTIDE SEQUENCE [LARGE SCALE GENOMIC DNA]</scope>
    <source>
        <strain evidence="9 10">MEC069</strain>
    </source>
</reference>
<dbReference type="PROSITE" id="PS00129">
    <property type="entry name" value="GLYCOSYL_HYDROL_F31_1"/>
    <property type="match status" value="1"/>
</dbReference>
<feature type="domain" description="DUF5110" evidence="7">
    <location>
        <begin position="688"/>
        <end position="739"/>
    </location>
</feature>
<evidence type="ECO:0000256" key="4">
    <source>
        <dbReference type="RuleBase" id="RU361185"/>
    </source>
</evidence>
<dbReference type="InterPro" id="IPR000322">
    <property type="entry name" value="Glyco_hydro_31_TIM"/>
</dbReference>
<gene>
    <name evidence="9" type="ORF">B5M42_04975</name>
</gene>
<dbReference type="AlphaFoldDB" id="A0A4Y8Q8Z1"/>
<dbReference type="EMBL" id="MYFO01000004">
    <property type="protein sequence ID" value="TFE90623.1"/>
    <property type="molecule type" value="Genomic_DNA"/>
</dbReference>
<dbReference type="Pfam" id="PF13802">
    <property type="entry name" value="Gal_mutarotas_2"/>
    <property type="match status" value="1"/>
</dbReference>
<dbReference type="PANTHER" id="PTHR22762">
    <property type="entry name" value="ALPHA-GLUCOSIDASE"/>
    <property type="match status" value="1"/>
</dbReference>
<dbReference type="InterPro" id="IPR048395">
    <property type="entry name" value="Glyco_hydro_31_C"/>
</dbReference>
<evidence type="ECO:0000313" key="10">
    <source>
        <dbReference type="Proteomes" id="UP000298246"/>
    </source>
</evidence>
<dbReference type="Gene3D" id="2.60.40.1180">
    <property type="entry name" value="Golgi alpha-mannosidase II"/>
    <property type="match status" value="2"/>
</dbReference>
<dbReference type="PANTHER" id="PTHR22762:SF166">
    <property type="entry name" value="ALPHA-GLUCOSIDASE"/>
    <property type="match status" value="1"/>
</dbReference>
<evidence type="ECO:0000259" key="8">
    <source>
        <dbReference type="Pfam" id="PF21365"/>
    </source>
</evidence>
<dbReference type="GO" id="GO:0004553">
    <property type="term" value="F:hydrolase activity, hydrolyzing O-glycosyl compounds"/>
    <property type="evidence" value="ECO:0007669"/>
    <property type="project" value="InterPro"/>
</dbReference>
<dbReference type="InterPro" id="IPR011013">
    <property type="entry name" value="Gal_mutarotase_sf_dom"/>
</dbReference>